<accession>A0A9D3PBQ6</accession>
<feature type="region of interest" description="Disordered" evidence="1">
    <location>
        <begin position="19"/>
        <end position="42"/>
    </location>
</feature>
<evidence type="ECO:0000313" key="3">
    <source>
        <dbReference type="Proteomes" id="UP001046870"/>
    </source>
</evidence>
<dbReference type="EMBL" id="JAFDVH010000022">
    <property type="protein sequence ID" value="KAG7456527.1"/>
    <property type="molecule type" value="Genomic_DNA"/>
</dbReference>
<organism evidence="2 3">
    <name type="scientific">Megalops atlanticus</name>
    <name type="common">Tarpon</name>
    <name type="synonym">Clupea gigantea</name>
    <dbReference type="NCBI Taxonomy" id="7932"/>
    <lineage>
        <taxon>Eukaryota</taxon>
        <taxon>Metazoa</taxon>
        <taxon>Chordata</taxon>
        <taxon>Craniata</taxon>
        <taxon>Vertebrata</taxon>
        <taxon>Euteleostomi</taxon>
        <taxon>Actinopterygii</taxon>
        <taxon>Neopterygii</taxon>
        <taxon>Teleostei</taxon>
        <taxon>Elopiformes</taxon>
        <taxon>Megalopidae</taxon>
        <taxon>Megalops</taxon>
    </lineage>
</organism>
<reference evidence="2" key="1">
    <citation type="submission" date="2021-01" db="EMBL/GenBank/DDBJ databases">
        <authorList>
            <person name="Zahm M."/>
            <person name="Roques C."/>
            <person name="Cabau C."/>
            <person name="Klopp C."/>
            <person name="Donnadieu C."/>
            <person name="Jouanno E."/>
            <person name="Lampietro C."/>
            <person name="Louis A."/>
            <person name="Herpin A."/>
            <person name="Echchiki A."/>
            <person name="Berthelot C."/>
            <person name="Parey E."/>
            <person name="Roest-Crollius H."/>
            <person name="Braasch I."/>
            <person name="Postlethwait J."/>
            <person name="Bobe J."/>
            <person name="Montfort J."/>
            <person name="Bouchez O."/>
            <person name="Begum T."/>
            <person name="Mejri S."/>
            <person name="Adams A."/>
            <person name="Chen W.-J."/>
            <person name="Guiguen Y."/>
        </authorList>
    </citation>
    <scope>NUCLEOTIDE SEQUENCE</scope>
    <source>
        <strain evidence="2">YG-15Mar2019-1</strain>
        <tissue evidence="2">Brain</tissue>
    </source>
</reference>
<evidence type="ECO:0000313" key="2">
    <source>
        <dbReference type="EMBL" id="KAG7456527.1"/>
    </source>
</evidence>
<proteinExistence type="predicted"/>
<gene>
    <name evidence="2" type="ORF">MATL_G00236670</name>
</gene>
<evidence type="ECO:0000256" key="1">
    <source>
        <dbReference type="SAM" id="MobiDB-lite"/>
    </source>
</evidence>
<name>A0A9D3PBQ6_MEGAT</name>
<protein>
    <submittedName>
        <fullName evidence="2">Uncharacterized protein</fullName>
    </submittedName>
</protein>
<sequence>MMQNFPATGVKFRSSGWKTGDSSVATGRVSAPPRRTAPTAGFNANYGFAPRASQTCRAAGALRSDLPQVLCGRLVILLCG</sequence>
<dbReference type="AlphaFoldDB" id="A0A9D3PBQ6"/>
<keyword evidence="3" id="KW-1185">Reference proteome</keyword>
<dbReference type="Proteomes" id="UP001046870">
    <property type="component" value="Chromosome 22"/>
</dbReference>
<comment type="caution">
    <text evidence="2">The sequence shown here is derived from an EMBL/GenBank/DDBJ whole genome shotgun (WGS) entry which is preliminary data.</text>
</comment>